<keyword evidence="4" id="KW-1185">Reference proteome</keyword>
<evidence type="ECO:0000313" key="3">
    <source>
        <dbReference type="EMBL" id="CAE7657810.1"/>
    </source>
</evidence>
<organism evidence="3 4">
    <name type="scientific">Symbiodinium pilosum</name>
    <name type="common">Dinoflagellate</name>
    <dbReference type="NCBI Taxonomy" id="2952"/>
    <lineage>
        <taxon>Eukaryota</taxon>
        <taxon>Sar</taxon>
        <taxon>Alveolata</taxon>
        <taxon>Dinophyceae</taxon>
        <taxon>Suessiales</taxon>
        <taxon>Symbiodiniaceae</taxon>
        <taxon>Symbiodinium</taxon>
    </lineage>
</organism>
<name>A0A812VUZ0_SYMPI</name>
<keyword evidence="2" id="KW-0732">Signal</keyword>
<evidence type="ECO:0008006" key="5">
    <source>
        <dbReference type="Google" id="ProtNLM"/>
    </source>
</evidence>
<evidence type="ECO:0000256" key="1">
    <source>
        <dbReference type="SAM" id="MobiDB-lite"/>
    </source>
</evidence>
<feature type="non-terminal residue" evidence="3">
    <location>
        <position position="1"/>
    </location>
</feature>
<dbReference type="AlphaFoldDB" id="A0A812VUZ0"/>
<comment type="caution">
    <text evidence="3">The sequence shown here is derived from an EMBL/GenBank/DDBJ whole genome shotgun (WGS) entry which is preliminary data.</text>
</comment>
<feature type="chain" id="PRO_5032768421" description="Sushi domain-containing protein" evidence="2">
    <location>
        <begin position="20"/>
        <end position="253"/>
    </location>
</feature>
<proteinExistence type="predicted"/>
<dbReference type="EMBL" id="CAJNIZ010043341">
    <property type="protein sequence ID" value="CAE7657810.1"/>
    <property type="molecule type" value="Genomic_DNA"/>
</dbReference>
<reference evidence="3" key="1">
    <citation type="submission" date="2021-02" db="EMBL/GenBank/DDBJ databases">
        <authorList>
            <person name="Dougan E. K."/>
            <person name="Rhodes N."/>
            <person name="Thang M."/>
            <person name="Chan C."/>
        </authorList>
    </citation>
    <scope>NUCLEOTIDE SEQUENCE</scope>
</reference>
<accession>A0A812VUZ0</accession>
<sequence length="253" mass="27022">AMLIYALLLLRLSEATVAAQSLRRPSVPTPREPEPVEGPTIVGDGPEVVVDSGNHSLTVENIISCRFGVLCHGEGATVNGTPPICNGSLVCSSERLPADDHRAESYVQMMDAANTTVAVGNLLVCRYGSYCRGGWWWYDGRRECRGGVVCRRGPYYLDKLDTDTNAGGQSAAEAVSAVPTNYTTMQTGGASNETELMACRYGSYCRGGWWFHHGHRECRGGIVCRSGPRWHGGGWHGGGWHGGGGGGGCCPCR</sequence>
<feature type="region of interest" description="Disordered" evidence="1">
    <location>
        <begin position="20"/>
        <end position="45"/>
    </location>
</feature>
<evidence type="ECO:0000256" key="2">
    <source>
        <dbReference type="SAM" id="SignalP"/>
    </source>
</evidence>
<evidence type="ECO:0000313" key="4">
    <source>
        <dbReference type="Proteomes" id="UP000649617"/>
    </source>
</evidence>
<feature type="signal peptide" evidence="2">
    <location>
        <begin position="1"/>
        <end position="19"/>
    </location>
</feature>
<dbReference type="Proteomes" id="UP000649617">
    <property type="component" value="Unassembled WGS sequence"/>
</dbReference>
<gene>
    <name evidence="3" type="ORF">SPIL2461_LOCUS17730</name>
</gene>
<protein>
    <recommendedName>
        <fullName evidence="5">Sushi domain-containing protein</fullName>
    </recommendedName>
</protein>
<dbReference type="OrthoDB" id="438432at2759"/>